<name>H6LD12_ACEWD</name>
<dbReference type="SUPFAM" id="SSF54862">
    <property type="entry name" value="4Fe-4S ferredoxins"/>
    <property type="match status" value="1"/>
</dbReference>
<dbReference type="AlphaFoldDB" id="H6LD12"/>
<dbReference type="InterPro" id="IPR017896">
    <property type="entry name" value="4Fe4S_Fe-S-bd"/>
</dbReference>
<organism evidence="2 3">
    <name type="scientific">Acetobacterium woodii (strain ATCC 29683 / DSM 1030 / JCM 2381 / KCTC 1655 / WB1)</name>
    <dbReference type="NCBI Taxonomy" id="931626"/>
    <lineage>
        <taxon>Bacteria</taxon>
        <taxon>Bacillati</taxon>
        <taxon>Bacillota</taxon>
        <taxon>Clostridia</taxon>
        <taxon>Eubacteriales</taxon>
        <taxon>Eubacteriaceae</taxon>
        <taxon>Acetobacterium</taxon>
    </lineage>
</organism>
<evidence type="ECO:0000259" key="1">
    <source>
        <dbReference type="PROSITE" id="PS51379"/>
    </source>
</evidence>
<dbReference type="Gene3D" id="3.30.70.20">
    <property type="match status" value="1"/>
</dbReference>
<evidence type="ECO:0000313" key="2">
    <source>
        <dbReference type="EMBL" id="AFA47851.1"/>
    </source>
</evidence>
<dbReference type="EMBL" id="CP002987">
    <property type="protein sequence ID" value="AFA47851.1"/>
    <property type="molecule type" value="Genomic_DNA"/>
</dbReference>
<accession>H6LD12</accession>
<dbReference type="Proteomes" id="UP000007177">
    <property type="component" value="Chromosome"/>
</dbReference>
<dbReference type="KEGG" id="awo:Awo_c10650"/>
<gene>
    <name evidence="2" type="ordered locus">Awo_c10650</name>
</gene>
<dbReference type="Pfam" id="PF12837">
    <property type="entry name" value="Fer4_6"/>
    <property type="match status" value="1"/>
</dbReference>
<dbReference type="HOGENOM" id="CLU_074768_0_0_9"/>
<feature type="domain" description="4Fe-4S ferredoxin-type" evidence="1">
    <location>
        <begin position="34"/>
        <end position="63"/>
    </location>
</feature>
<dbReference type="OrthoDB" id="9795268at2"/>
<dbReference type="RefSeq" id="WP_014355454.1">
    <property type="nucleotide sequence ID" value="NC_016894.1"/>
</dbReference>
<feature type="domain" description="4Fe-4S ferredoxin-type" evidence="1">
    <location>
        <begin position="4"/>
        <end position="33"/>
    </location>
</feature>
<dbReference type="STRING" id="931626.Awo_c10650"/>
<sequence length="263" mass="27997">MIRKIITIDEQKCNGCGLCAEACHEGAIGMVNGVATLLRDDYCDGLGDCLPSCPTGAITFVEREAAAYDEAAVLANAQKKAASQADHGKKSGGCPGSQAKTIARETVTEQEPLACGCPGSSSQTIVRENPKGAEEQPVAAPESQLRQWPVQIKLVPVTAPYFNGAHLLIAADCTAYAFADFHDRFIKNKITLIGCPKLDAINYAEKLTEILKLNEIKSITVVRMEVPCCGGITQAVTTALKDSGKMIPWQVVTISTDGKVIED</sequence>
<dbReference type="PANTHER" id="PTHR42895:SF1">
    <property type="entry name" value="IRON-SULFUR CLUSTER PROTEIN"/>
    <property type="match status" value="1"/>
</dbReference>
<dbReference type="PANTHER" id="PTHR42895">
    <property type="entry name" value="IRON-SULFUR CLUSTER-BINDING PROTEIN-RELATED"/>
    <property type="match status" value="1"/>
</dbReference>
<protein>
    <submittedName>
        <fullName evidence="2">Iron-sulfur binding protein</fullName>
    </submittedName>
</protein>
<dbReference type="eggNOG" id="COG1145">
    <property type="taxonomic scope" value="Bacteria"/>
</dbReference>
<proteinExistence type="predicted"/>
<keyword evidence="3" id="KW-1185">Reference proteome</keyword>
<dbReference type="PROSITE" id="PS51379">
    <property type="entry name" value="4FE4S_FER_2"/>
    <property type="match status" value="2"/>
</dbReference>
<evidence type="ECO:0000313" key="3">
    <source>
        <dbReference type="Proteomes" id="UP000007177"/>
    </source>
</evidence>
<reference evidence="3" key="1">
    <citation type="submission" date="2011-07" db="EMBL/GenBank/DDBJ databases">
        <title>Complete genome sequence of Acetobacterium woodii.</title>
        <authorList>
            <person name="Poehlein A."/>
            <person name="Schmidt S."/>
            <person name="Kaster A.-K."/>
            <person name="Goenrich M."/>
            <person name="Vollmers J."/>
            <person name="Thuermer A."/>
            <person name="Gottschalk G."/>
            <person name="Thauer R.K."/>
            <person name="Daniel R."/>
            <person name="Mueller V."/>
        </authorList>
    </citation>
    <scope>NUCLEOTIDE SEQUENCE [LARGE SCALE GENOMIC DNA]</scope>
    <source>
        <strain evidence="3">ATCC 29683 / DSM 1030 / JCM 2381 / KCTC 1655 / WB1</strain>
    </source>
</reference>
<reference evidence="2 3" key="2">
    <citation type="journal article" date="2012" name="PLoS ONE">
        <title>An ancient pathway combining carbon dioxide fixation with the generation and utilization of a sodium ion gradient for ATP synthesis.</title>
        <authorList>
            <person name="Poehlein A."/>
            <person name="Schmidt S."/>
            <person name="Kaster A.K."/>
            <person name="Goenrich M."/>
            <person name="Vollmers J."/>
            <person name="Thurmer A."/>
            <person name="Bertsch J."/>
            <person name="Schuchmann K."/>
            <person name="Voigt B."/>
            <person name="Hecker M."/>
            <person name="Daniel R."/>
            <person name="Thauer R.K."/>
            <person name="Gottschalk G."/>
            <person name="Muller V."/>
        </authorList>
    </citation>
    <scope>NUCLEOTIDE SEQUENCE [LARGE SCALE GENOMIC DNA]</scope>
    <source>
        <strain evidence="3">ATCC 29683 / DSM 1030 / JCM 2381 / KCTC 1655 / WB1</strain>
    </source>
</reference>
<dbReference type="InterPro" id="IPR052911">
    <property type="entry name" value="Corrinoid_activation_enz"/>
</dbReference>